<dbReference type="GO" id="GO:0006417">
    <property type="term" value="P:regulation of translation"/>
    <property type="evidence" value="ECO:0007669"/>
    <property type="project" value="TreeGrafter"/>
</dbReference>
<dbReference type="PANTHER" id="PTHR37461">
    <property type="entry name" value="ANTI-SIGMA-K FACTOR RSKA"/>
    <property type="match status" value="1"/>
</dbReference>
<reference evidence="3 4" key="1">
    <citation type="submission" date="2019-12" db="EMBL/GenBank/DDBJ databases">
        <title>Genomic-based taxomic classification of the family Erythrobacteraceae.</title>
        <authorList>
            <person name="Xu L."/>
        </authorList>
    </citation>
    <scope>NUCLEOTIDE SEQUENCE [LARGE SCALE GENOMIC DNA]</scope>
    <source>
        <strain evidence="3 4">DSM 17792</strain>
    </source>
</reference>
<comment type="caution">
    <text evidence="3">The sequence shown here is derived from an EMBL/GenBank/DDBJ whole genome shotgun (WGS) entry which is preliminary data.</text>
</comment>
<dbReference type="OrthoDB" id="9816387at2"/>
<organism evidence="3 4">
    <name type="scientific">Qipengyuania vulgaris</name>
    <dbReference type="NCBI Taxonomy" id="291985"/>
    <lineage>
        <taxon>Bacteria</taxon>
        <taxon>Pseudomonadati</taxon>
        <taxon>Pseudomonadota</taxon>
        <taxon>Alphaproteobacteria</taxon>
        <taxon>Sphingomonadales</taxon>
        <taxon>Erythrobacteraceae</taxon>
        <taxon>Qipengyuania</taxon>
    </lineage>
</organism>
<feature type="transmembrane region" description="Helical" evidence="1">
    <location>
        <begin position="101"/>
        <end position="120"/>
    </location>
</feature>
<keyword evidence="4" id="KW-1185">Reference proteome</keyword>
<proteinExistence type="predicted"/>
<dbReference type="Pfam" id="PF10099">
    <property type="entry name" value="RskA_C"/>
    <property type="match status" value="1"/>
</dbReference>
<dbReference type="EMBL" id="WTYC01000005">
    <property type="protein sequence ID" value="MXO48658.1"/>
    <property type="molecule type" value="Genomic_DNA"/>
</dbReference>
<protein>
    <recommendedName>
        <fullName evidence="2">Anti-sigma K factor RskA C-terminal domain-containing protein</fullName>
    </recommendedName>
</protein>
<dbReference type="GO" id="GO:0016989">
    <property type="term" value="F:sigma factor antagonist activity"/>
    <property type="evidence" value="ECO:0007669"/>
    <property type="project" value="TreeGrafter"/>
</dbReference>
<evidence type="ECO:0000313" key="4">
    <source>
        <dbReference type="Proteomes" id="UP000448199"/>
    </source>
</evidence>
<evidence type="ECO:0000313" key="3">
    <source>
        <dbReference type="EMBL" id="MXO48658.1"/>
    </source>
</evidence>
<keyword evidence="1" id="KW-1133">Transmembrane helix</keyword>
<accession>A0A844XUK1</accession>
<dbReference type="AlphaFoldDB" id="A0A844XUK1"/>
<dbReference type="PANTHER" id="PTHR37461:SF1">
    <property type="entry name" value="ANTI-SIGMA-K FACTOR RSKA"/>
    <property type="match status" value="1"/>
</dbReference>
<evidence type="ECO:0000256" key="1">
    <source>
        <dbReference type="SAM" id="Phobius"/>
    </source>
</evidence>
<feature type="domain" description="Anti-sigma K factor RskA C-terminal" evidence="2">
    <location>
        <begin position="108"/>
        <end position="240"/>
    </location>
</feature>
<dbReference type="InterPro" id="IPR018764">
    <property type="entry name" value="RskA_C"/>
</dbReference>
<dbReference type="InterPro" id="IPR051474">
    <property type="entry name" value="Anti-sigma-K/W_factor"/>
</dbReference>
<dbReference type="Proteomes" id="UP000448199">
    <property type="component" value="Unassembled WGS sequence"/>
</dbReference>
<dbReference type="GO" id="GO:0005886">
    <property type="term" value="C:plasma membrane"/>
    <property type="evidence" value="ECO:0007669"/>
    <property type="project" value="InterPro"/>
</dbReference>
<keyword evidence="1" id="KW-0472">Membrane</keyword>
<evidence type="ECO:0000259" key="2">
    <source>
        <dbReference type="Pfam" id="PF10099"/>
    </source>
</evidence>
<keyword evidence="1" id="KW-0812">Transmembrane</keyword>
<dbReference type="RefSeq" id="WP_160728218.1">
    <property type="nucleotide sequence ID" value="NZ_WTYC01000005.1"/>
</dbReference>
<sequence length="249" mass="26377">MADTTDIREDDPFIRAGEYALGALEGDELGEARRLLLADQGFAEAVEWWEYRLGSMSEAAGRFMPSPSVWPGVLARIDAEDASRDSVPVSFEPRRQSPWNIAALVAGAGMAVAGLVFFIATPRTVTLPQQPPAATTPGPQLIAQLDDEDSARKLAGVIDVESNRLALSITGLEADTGKTPELWVIPAGGAPVSLGAIPQSGSFDRELSRAEADLLVAGSTLAVTFEDDTGQRHESPTMPILLAGPLDQV</sequence>
<name>A0A844XUK1_9SPHN</name>
<gene>
    <name evidence="3" type="ORF">GRI69_10360</name>
</gene>